<dbReference type="EMBL" id="BGPR01002090">
    <property type="protein sequence ID" value="GBM67537.1"/>
    <property type="molecule type" value="Genomic_DNA"/>
</dbReference>
<dbReference type="AlphaFoldDB" id="A0A4Y2HQ59"/>
<comment type="caution">
    <text evidence="1">The sequence shown here is derived from an EMBL/GenBank/DDBJ whole genome shotgun (WGS) entry which is preliminary data.</text>
</comment>
<keyword evidence="2" id="KW-1185">Reference proteome</keyword>
<proteinExistence type="predicted"/>
<gene>
    <name evidence="1" type="ORF">AVEN_73673_1</name>
</gene>
<sequence>MCFNLSEKYIWIFDQGLGDNSDCFIAGLRVNGGLNTGLIVKVNRDLKVNIDLNSVMDCLLRSDQFTLKECAVISQLRRSSINYVLDLKNRGYMPQILFWCETVCVDSSINCAGSTILKKLLLTEHLQTNLYFNHS</sequence>
<accession>A0A4Y2HQ59</accession>
<name>A0A4Y2HQ59_ARAVE</name>
<dbReference type="Proteomes" id="UP000499080">
    <property type="component" value="Unassembled WGS sequence"/>
</dbReference>
<reference evidence="1 2" key="1">
    <citation type="journal article" date="2019" name="Sci. Rep.">
        <title>Orb-weaving spider Araneus ventricosus genome elucidates the spidroin gene catalogue.</title>
        <authorList>
            <person name="Kono N."/>
            <person name="Nakamura H."/>
            <person name="Ohtoshi R."/>
            <person name="Moran D.A.P."/>
            <person name="Shinohara A."/>
            <person name="Yoshida Y."/>
            <person name="Fujiwara M."/>
            <person name="Mori M."/>
            <person name="Tomita M."/>
            <person name="Arakawa K."/>
        </authorList>
    </citation>
    <scope>NUCLEOTIDE SEQUENCE [LARGE SCALE GENOMIC DNA]</scope>
</reference>
<evidence type="ECO:0000313" key="2">
    <source>
        <dbReference type="Proteomes" id="UP000499080"/>
    </source>
</evidence>
<organism evidence="1 2">
    <name type="scientific">Araneus ventricosus</name>
    <name type="common">Orbweaver spider</name>
    <name type="synonym">Epeira ventricosa</name>
    <dbReference type="NCBI Taxonomy" id="182803"/>
    <lineage>
        <taxon>Eukaryota</taxon>
        <taxon>Metazoa</taxon>
        <taxon>Ecdysozoa</taxon>
        <taxon>Arthropoda</taxon>
        <taxon>Chelicerata</taxon>
        <taxon>Arachnida</taxon>
        <taxon>Araneae</taxon>
        <taxon>Araneomorphae</taxon>
        <taxon>Entelegynae</taxon>
        <taxon>Araneoidea</taxon>
        <taxon>Araneidae</taxon>
        <taxon>Araneus</taxon>
    </lineage>
</organism>
<protein>
    <submittedName>
        <fullName evidence="1">Uncharacterized protein</fullName>
    </submittedName>
</protein>
<evidence type="ECO:0000313" key="1">
    <source>
        <dbReference type="EMBL" id="GBM67537.1"/>
    </source>
</evidence>